<sequence length="705" mass="77530">MPGFGKPGRGFSRFIKAAVQVSNSSRILRAGSPNSEDDASTGDSTSDDENYSDMKTLTAQGEIPQDFWQIQKLIRYLKIGNQTATVIALCVLNDFDLTKEYAQLAIMDAGGLEVLSNLLETDEMKCKVGALRILRRITVHPAIRKKTTLMGGIDLLIKILSDPDPKLQLLAAETMANLAKFRNARTIVRKNEGIPKLIDILDIDLAKLPNDIEHLDDHSIPIVLQVARGSAFALWSLSKSKRNKLCIKKAGGLPLLARLVKLRQTSILIPVIGTLQVMLLYLCIFKASVPPNRCLEWIQECASEKSYCLAMQSEGMIEDLVRNLSNPNPKLKMLCASAIFRLAEEKESRQLVRAHGGLEPLVILIDETANHENRELMAAVSGAIWKCAFSAENVTKFQDLGLVEVLIRILKDNCDALDDLQFNPQKISVLTNVVGALAECAKNEQNVNVIKDEAGLEPLIKLINTTHPDLLVNVSLALGRCAEDKNTLINIHELDGVRLIWSLLKNTSDRVQASAAWALSPCIRNAPNSGDMVRSFVGGLELICGLLESRDIQVLSAVCYAIANIAKDKENLAVITDHGVIEKLSRLANTDSDLLRAKLAQAIGNCCDWAGNRALFGQSGAVAPLVSYLTTTDLEVHRSTSVALYQLSKDPWNCVTMHQNGVVPHLLRLIGSQDEDVQEASADCLQNIRKLALACEKFRYQHLKT</sequence>
<evidence type="ECO:0000313" key="4">
    <source>
        <dbReference type="Proteomes" id="UP000318571"/>
    </source>
</evidence>
<organism evidence="3 4">
    <name type="scientific">Tigriopus californicus</name>
    <name type="common">Marine copepod</name>
    <dbReference type="NCBI Taxonomy" id="6832"/>
    <lineage>
        <taxon>Eukaryota</taxon>
        <taxon>Metazoa</taxon>
        <taxon>Ecdysozoa</taxon>
        <taxon>Arthropoda</taxon>
        <taxon>Crustacea</taxon>
        <taxon>Multicrustacea</taxon>
        <taxon>Hexanauplia</taxon>
        <taxon>Copepoda</taxon>
        <taxon>Harpacticoida</taxon>
        <taxon>Harpacticidae</taxon>
        <taxon>Tigriopus</taxon>
    </lineage>
</organism>
<dbReference type="STRING" id="6832.A0A553PMB0"/>
<gene>
    <name evidence="3" type="ORF">TCAL_06231</name>
</gene>
<reference evidence="3 4" key="1">
    <citation type="journal article" date="2018" name="Nat. Ecol. Evol.">
        <title>Genomic signatures of mitonuclear coevolution across populations of Tigriopus californicus.</title>
        <authorList>
            <person name="Barreto F.S."/>
            <person name="Watson E.T."/>
            <person name="Lima T.G."/>
            <person name="Willett C.S."/>
            <person name="Edmands S."/>
            <person name="Li W."/>
            <person name="Burton R.S."/>
        </authorList>
    </citation>
    <scope>NUCLEOTIDE SEQUENCE [LARGE SCALE GENOMIC DNA]</scope>
    <source>
        <strain evidence="3 4">San Diego</strain>
    </source>
</reference>
<protein>
    <recommendedName>
        <fullName evidence="5">Armadillo repeat-containing protein 4</fullName>
    </recommendedName>
</protein>
<dbReference type="OMA" id="YMKAGNQ"/>
<feature type="repeat" description="ARM" evidence="1">
    <location>
        <begin position="151"/>
        <end position="193"/>
    </location>
</feature>
<dbReference type="Proteomes" id="UP000318571">
    <property type="component" value="Chromosome 11"/>
</dbReference>
<evidence type="ECO:0000256" key="1">
    <source>
        <dbReference type="PROSITE-ProRule" id="PRU00259"/>
    </source>
</evidence>
<evidence type="ECO:0000256" key="2">
    <source>
        <dbReference type="SAM" id="MobiDB-lite"/>
    </source>
</evidence>
<name>A0A553PMB0_TIGCA</name>
<dbReference type="InterPro" id="IPR000225">
    <property type="entry name" value="Armadillo"/>
</dbReference>
<proteinExistence type="predicted"/>
<dbReference type="PANTHER" id="PTHR46241:SF1">
    <property type="entry name" value="OUTER DYNEIN ARM-DOCKING COMPLEX SUBUNIT 2"/>
    <property type="match status" value="1"/>
</dbReference>
<dbReference type="Pfam" id="PF00514">
    <property type="entry name" value="Arm"/>
    <property type="match status" value="1"/>
</dbReference>
<dbReference type="PANTHER" id="PTHR46241">
    <property type="entry name" value="ARMADILLO REPEAT-CONTAINING PROTEIN 4 ARMC4"/>
    <property type="match status" value="1"/>
</dbReference>
<evidence type="ECO:0000313" key="3">
    <source>
        <dbReference type="EMBL" id="TRY78815.1"/>
    </source>
</evidence>
<dbReference type="SMART" id="SM00185">
    <property type="entry name" value="ARM"/>
    <property type="match status" value="13"/>
</dbReference>
<dbReference type="AlphaFoldDB" id="A0A553PMB0"/>
<evidence type="ECO:0008006" key="5">
    <source>
        <dbReference type="Google" id="ProtNLM"/>
    </source>
</evidence>
<feature type="compositionally biased region" description="Acidic residues" evidence="2">
    <location>
        <begin position="35"/>
        <end position="51"/>
    </location>
</feature>
<dbReference type="PROSITE" id="PS50176">
    <property type="entry name" value="ARM_REPEAT"/>
    <property type="match status" value="3"/>
</dbReference>
<feature type="region of interest" description="Disordered" evidence="2">
    <location>
        <begin position="26"/>
        <end position="52"/>
    </location>
</feature>
<comment type="caution">
    <text evidence="3">The sequence shown here is derived from an EMBL/GenBank/DDBJ whole genome shotgun (WGS) entry which is preliminary data.</text>
</comment>
<dbReference type="Gene3D" id="1.25.10.10">
    <property type="entry name" value="Leucine-rich Repeat Variant"/>
    <property type="match status" value="3"/>
</dbReference>
<feature type="repeat" description="ARM" evidence="1">
    <location>
        <begin position="661"/>
        <end position="688"/>
    </location>
</feature>
<dbReference type="InterPro" id="IPR016024">
    <property type="entry name" value="ARM-type_fold"/>
</dbReference>
<keyword evidence="4" id="KW-1185">Reference proteome</keyword>
<accession>A0A553PMB0</accession>
<dbReference type="SUPFAM" id="SSF48371">
    <property type="entry name" value="ARM repeat"/>
    <property type="match status" value="2"/>
</dbReference>
<feature type="repeat" description="ARM" evidence="1">
    <location>
        <begin position="315"/>
        <end position="357"/>
    </location>
</feature>
<dbReference type="EMBL" id="VCGU01000003">
    <property type="protein sequence ID" value="TRY78815.1"/>
    <property type="molecule type" value="Genomic_DNA"/>
</dbReference>
<dbReference type="InterPro" id="IPR011989">
    <property type="entry name" value="ARM-like"/>
</dbReference>